<dbReference type="SUPFAM" id="SSF52540">
    <property type="entry name" value="P-loop containing nucleoside triphosphate hydrolases"/>
    <property type="match status" value="1"/>
</dbReference>
<evidence type="ECO:0000313" key="5">
    <source>
        <dbReference type="EMBL" id="KAF4947314.1"/>
    </source>
</evidence>
<evidence type="ECO:0000259" key="3">
    <source>
        <dbReference type="Pfam" id="PF17107"/>
    </source>
</evidence>
<keyword evidence="2" id="KW-0175">Coiled coil</keyword>
<name>A0A8H4WRM6_9HYPO</name>
<dbReference type="InterPro" id="IPR027417">
    <property type="entry name" value="P-loop_NTPase"/>
</dbReference>
<evidence type="ECO:0000313" key="6">
    <source>
        <dbReference type="Proteomes" id="UP000622797"/>
    </source>
</evidence>
<organism evidence="5 6">
    <name type="scientific">Fusarium sarcochroum</name>
    <dbReference type="NCBI Taxonomy" id="1208366"/>
    <lineage>
        <taxon>Eukaryota</taxon>
        <taxon>Fungi</taxon>
        <taxon>Dikarya</taxon>
        <taxon>Ascomycota</taxon>
        <taxon>Pezizomycotina</taxon>
        <taxon>Sordariomycetes</taxon>
        <taxon>Hypocreomycetidae</taxon>
        <taxon>Hypocreales</taxon>
        <taxon>Nectriaceae</taxon>
        <taxon>Fusarium</taxon>
        <taxon>Fusarium lateritium species complex</taxon>
    </lineage>
</organism>
<dbReference type="Pfam" id="PF17107">
    <property type="entry name" value="SesA"/>
    <property type="match status" value="1"/>
</dbReference>
<evidence type="ECO:0000259" key="4">
    <source>
        <dbReference type="Pfam" id="PF24883"/>
    </source>
</evidence>
<evidence type="ECO:0008006" key="7">
    <source>
        <dbReference type="Google" id="ProtNLM"/>
    </source>
</evidence>
<reference evidence="5" key="1">
    <citation type="journal article" date="2020" name="BMC Genomics">
        <title>Correction to: Identification and distribution of gene clusters required for synthesis of sphingolipid metabolism inhibitors in diverse species of the filamentous fungus Fusarium.</title>
        <authorList>
            <person name="Kim H.S."/>
            <person name="Lohmar J.M."/>
            <person name="Busman M."/>
            <person name="Brown D.W."/>
            <person name="Naumann T.A."/>
            <person name="Divon H.H."/>
            <person name="Lysoe E."/>
            <person name="Uhlig S."/>
            <person name="Proctor R.H."/>
        </authorList>
    </citation>
    <scope>NUCLEOTIDE SEQUENCE</scope>
    <source>
        <strain evidence="5">NRRL 20472</strain>
    </source>
</reference>
<proteinExistence type="predicted"/>
<keyword evidence="6" id="KW-1185">Reference proteome</keyword>
<dbReference type="Proteomes" id="UP000622797">
    <property type="component" value="Unassembled WGS sequence"/>
</dbReference>
<dbReference type="InterPro" id="IPR031352">
    <property type="entry name" value="SesA"/>
</dbReference>
<reference evidence="5" key="2">
    <citation type="submission" date="2020-05" db="EMBL/GenBank/DDBJ databases">
        <authorList>
            <person name="Kim H.-S."/>
            <person name="Proctor R.H."/>
            <person name="Brown D.W."/>
        </authorList>
    </citation>
    <scope>NUCLEOTIDE SEQUENCE</scope>
    <source>
        <strain evidence="5">NRRL 20472</strain>
    </source>
</reference>
<feature type="domain" description="Nephrocystin 3-like N-terminal" evidence="4">
    <location>
        <begin position="252"/>
        <end position="420"/>
    </location>
</feature>
<dbReference type="Gene3D" id="3.40.50.300">
    <property type="entry name" value="P-loop containing nucleotide triphosphate hydrolases"/>
    <property type="match status" value="1"/>
</dbReference>
<dbReference type="AlphaFoldDB" id="A0A8H4WRM6"/>
<gene>
    <name evidence="5" type="ORF">FSARC_14009</name>
</gene>
<comment type="caution">
    <text evidence="5">The sequence shown here is derived from an EMBL/GenBank/DDBJ whole genome shotgun (WGS) entry which is preliminary data.</text>
</comment>
<evidence type="ECO:0000256" key="2">
    <source>
        <dbReference type="SAM" id="Coils"/>
    </source>
</evidence>
<sequence length="765" mass="86023">MDPLSIIAGIIAIVDSIIKTCNTIRDFQGLPNAFEEVAQNLPLVKETLEIAHRQVQQNNPDVTEKRAIEPIIKGCQDKAEALNNIFQKIQKKKEQNEETKDWSRLSKFYHNVVVSMGKGHRVETLMGDMMNKLKVLAVHQMFQAATQIQIEKLEKAIKELSQVEPSLPDSDFEASGSNVTQTINDRGSGAVCAGGSMENNWGNMFKADRDMNLVKGSDVGTVIPTWLERISTPLHFDEKLHELSNIATKSPGSGDWFLGSPQLYDWINGDLQKLWCYGIAGVGKSVITSIVVNYLQNLHNRYYGDHNTACIYVYFDYREKKSQTLVNVLSSLLMQLLRSQHKVTHEIEENYDAYRLKGILPAVEAYLQMIIAQAKPFKRIYMIVDALDECCSDTSTNMLYKFLQVCRELPNSFHILFTSRPGLNSQFAEPSCVIQLMAQPSDIKAYLDAFINSRPSMLAIVEKGSSYNPSFREFILDTVVNGSQGMFLLAHLHIGNLASTHTLEEFEHTLTHLADNLVEVYQAALDRISTQPEKQRKTAMNLLTWIVFAKRPLTVTEATQVLAIQDASSDSHSSRLMIPKASATSQTEWDLTSVCAGMVVGVVEKKTTFLHLAHSTAEQHLKESLLARSQDAHSTLTEVCLRCLVNAPPAAKHLRKRPSPQDNADHFRKNYPFFHYAANHWGEHLVYQAKGPVKRLAWDFLSDEERLGYAVLAMDDLKVPQEEKVTGLHIAAYFGLTNLVKKAISFQKHLDINSLLQIPPKPSPD</sequence>
<dbReference type="PANTHER" id="PTHR10039:SF15">
    <property type="entry name" value="NACHT DOMAIN-CONTAINING PROTEIN"/>
    <property type="match status" value="1"/>
</dbReference>
<dbReference type="Pfam" id="PF24883">
    <property type="entry name" value="NPHP3_N"/>
    <property type="match status" value="1"/>
</dbReference>
<dbReference type="PANTHER" id="PTHR10039">
    <property type="entry name" value="AMELOGENIN"/>
    <property type="match status" value="1"/>
</dbReference>
<dbReference type="EMBL" id="JABEXW010001113">
    <property type="protein sequence ID" value="KAF4947314.1"/>
    <property type="molecule type" value="Genomic_DNA"/>
</dbReference>
<dbReference type="InterPro" id="IPR056884">
    <property type="entry name" value="NPHP3-like_N"/>
</dbReference>
<feature type="coiled-coil region" evidence="2">
    <location>
        <begin position="72"/>
        <end position="99"/>
    </location>
</feature>
<dbReference type="OrthoDB" id="195446at2759"/>
<protein>
    <recommendedName>
        <fullName evidence="7">NACHT domain-containing protein</fullName>
    </recommendedName>
</protein>
<evidence type="ECO:0000256" key="1">
    <source>
        <dbReference type="ARBA" id="ARBA00022737"/>
    </source>
</evidence>
<feature type="domain" description="NACHT-NTPase and P-loop NTPases N-terminal" evidence="3">
    <location>
        <begin position="7"/>
        <end position="136"/>
    </location>
</feature>
<accession>A0A8H4WRM6</accession>
<keyword evidence="1" id="KW-0677">Repeat</keyword>